<gene>
    <name evidence="2" type="ORF">GCM10022255_096660</name>
</gene>
<comment type="caution">
    <text evidence="2">The sequence shown here is derived from an EMBL/GenBank/DDBJ whole genome shotgun (WGS) entry which is preliminary data.</text>
</comment>
<dbReference type="RefSeq" id="WP_345139145.1">
    <property type="nucleotide sequence ID" value="NZ_BAABAT010000048.1"/>
</dbReference>
<protein>
    <recommendedName>
        <fullName evidence="4">META domain-containing protein</fullName>
    </recommendedName>
</protein>
<evidence type="ECO:0000313" key="2">
    <source>
        <dbReference type="EMBL" id="GAA4261937.1"/>
    </source>
</evidence>
<dbReference type="EMBL" id="BAABAT010000048">
    <property type="protein sequence ID" value="GAA4261937.1"/>
    <property type="molecule type" value="Genomic_DNA"/>
</dbReference>
<keyword evidence="1" id="KW-0812">Transmembrane</keyword>
<name>A0ABP8DQT9_9ACTN</name>
<keyword evidence="1" id="KW-0472">Membrane</keyword>
<evidence type="ECO:0000256" key="1">
    <source>
        <dbReference type="SAM" id="Phobius"/>
    </source>
</evidence>
<accession>A0ABP8DQT9</accession>
<reference evidence="3" key="1">
    <citation type="journal article" date="2019" name="Int. J. Syst. Evol. Microbiol.">
        <title>The Global Catalogue of Microorganisms (GCM) 10K type strain sequencing project: providing services to taxonomists for standard genome sequencing and annotation.</title>
        <authorList>
            <consortium name="The Broad Institute Genomics Platform"/>
            <consortium name="The Broad Institute Genome Sequencing Center for Infectious Disease"/>
            <person name="Wu L."/>
            <person name="Ma J."/>
        </authorList>
    </citation>
    <scope>NUCLEOTIDE SEQUENCE [LARGE SCALE GENOMIC DNA]</scope>
    <source>
        <strain evidence="3">JCM 17441</strain>
    </source>
</reference>
<evidence type="ECO:0000313" key="3">
    <source>
        <dbReference type="Proteomes" id="UP001500620"/>
    </source>
</evidence>
<evidence type="ECO:0008006" key="4">
    <source>
        <dbReference type="Google" id="ProtNLM"/>
    </source>
</evidence>
<dbReference type="Proteomes" id="UP001500620">
    <property type="component" value="Unassembled WGS sequence"/>
</dbReference>
<keyword evidence="1" id="KW-1133">Transmembrane helix</keyword>
<keyword evidence="3" id="KW-1185">Reference proteome</keyword>
<sequence length="337" mass="35982">MPFDERVREGLHRAAASIEPDVERSLHRITAGRRRSRVYRPLMIAAGGLATLLLIAGVPVLQRLLSAGSPEGVAGGGTLAGRYETTLRASQVAAVDTALAGTWRLQLRPDGTVVLDPPEALQAPHGPVCGEVGSPCRYDADAGTFRTNLEPGTPGAACNSLGTYTWRLHGGRLTLHTVSDPCAARRTLLAASEWTDLADPRLPEGAYRTGALSLDQLRLAGAAAGLDQAGVEDFWRGEGVTRTVELTLRLDAGQWTVLVSADGRPDVQAWTGWYAIEDDLTVRTTEAATSCAQATYRYRLDGDTLRLAGASRECDGRAGVIRLTALHQSAPFIRQHG</sequence>
<feature type="transmembrane region" description="Helical" evidence="1">
    <location>
        <begin position="42"/>
        <end position="61"/>
    </location>
</feature>
<proteinExistence type="predicted"/>
<organism evidence="2 3">
    <name type="scientific">Dactylosporangium darangshiense</name>
    <dbReference type="NCBI Taxonomy" id="579108"/>
    <lineage>
        <taxon>Bacteria</taxon>
        <taxon>Bacillati</taxon>
        <taxon>Actinomycetota</taxon>
        <taxon>Actinomycetes</taxon>
        <taxon>Micromonosporales</taxon>
        <taxon>Micromonosporaceae</taxon>
        <taxon>Dactylosporangium</taxon>
    </lineage>
</organism>